<name>F0RFW9_CELLC</name>
<dbReference type="InterPro" id="IPR055354">
    <property type="entry name" value="DUF7507"/>
</dbReference>
<dbReference type="OrthoDB" id="904955at2"/>
<evidence type="ECO:0000256" key="1">
    <source>
        <dbReference type="SAM" id="MobiDB-lite"/>
    </source>
</evidence>
<dbReference type="EMBL" id="CP002534">
    <property type="protein sequence ID" value="ADY27929.1"/>
    <property type="molecule type" value="Genomic_DNA"/>
</dbReference>
<proteinExistence type="predicted"/>
<dbReference type="NCBIfam" id="TIGR01451">
    <property type="entry name" value="B_ant_repeat"/>
    <property type="match status" value="1"/>
</dbReference>
<dbReference type="eggNOG" id="COG4932">
    <property type="taxonomic scope" value="Bacteria"/>
</dbReference>
<dbReference type="InterPro" id="IPR047589">
    <property type="entry name" value="DUF11_rpt"/>
</dbReference>
<accession>F0RFW9</accession>
<dbReference type="HOGENOM" id="CLU_1666248_0_0_10"/>
<dbReference type="STRING" id="867900.Celly_0094"/>
<organism evidence="3 4">
    <name type="scientific">Cellulophaga lytica (strain ATCC 23178 / DSM 7489 / JCM 8516 / NBRC 14961 / NCIMB 1423 / VKM B-1433 / Cy l20)</name>
    <dbReference type="NCBI Taxonomy" id="867900"/>
    <lineage>
        <taxon>Bacteria</taxon>
        <taxon>Pseudomonadati</taxon>
        <taxon>Bacteroidota</taxon>
        <taxon>Flavobacteriia</taxon>
        <taxon>Flavobacteriales</taxon>
        <taxon>Flavobacteriaceae</taxon>
        <taxon>Cellulophaga</taxon>
    </lineage>
</organism>
<feature type="domain" description="DUF7507" evidence="2">
    <location>
        <begin position="11"/>
        <end position="112"/>
    </location>
</feature>
<reference evidence="3 4" key="1">
    <citation type="journal article" date="2011" name="Stand. Genomic Sci.">
        <title>Complete genome sequence of Cellulophaga lytica type strain (LIM- 21).</title>
        <authorList>
            <person name="Pati A."/>
            <person name="Abt B."/>
            <person name="Teshima H."/>
            <person name="Nolan M."/>
            <person name="Lapidus A."/>
            <person name="Lucas S."/>
            <person name="Hammon N."/>
            <person name="Deshpande S."/>
            <person name="Cheng J.F."/>
            <person name="Tapia R."/>
            <person name="Han C."/>
            <person name="Goodwin L."/>
            <person name="Pitluck S."/>
            <person name="Liolios K."/>
            <person name="Pagani I."/>
            <person name="Mavromatis K."/>
            <person name="Ovchinikova G."/>
            <person name="Chen A."/>
            <person name="Palaniappan K."/>
            <person name="Land M."/>
            <person name="Hauser L."/>
            <person name="Jeffries C.D."/>
            <person name="Detter J.C."/>
            <person name="Brambilla E.M."/>
            <person name="Kannan K.P."/>
            <person name="Rohde M."/>
            <person name="Spring S."/>
            <person name="Goker M."/>
            <person name="Woyke T."/>
            <person name="Bristow J."/>
            <person name="Eisen J.A."/>
            <person name="Markowitz V."/>
            <person name="Hugenholtz P."/>
            <person name="Kyrpides N.C."/>
            <person name="Klenk H.P."/>
            <person name="Ivanova N."/>
        </authorList>
    </citation>
    <scope>NUCLEOTIDE SEQUENCE [LARGE SCALE GENOMIC DNA]</scope>
    <source>
        <strain evidence="4">ATCC 23178 / DSM 7489 / JCM 8516 / NBRC 14961 / NCIMB 1423 / VKM B-1433 / Cy l20</strain>
    </source>
</reference>
<protein>
    <submittedName>
        <fullName evidence="3">Conserved repeat domain protein</fullName>
    </submittedName>
</protein>
<dbReference type="Proteomes" id="UP000007487">
    <property type="component" value="Chromosome"/>
</dbReference>
<evidence type="ECO:0000313" key="3">
    <source>
        <dbReference type="EMBL" id="ADY27929.1"/>
    </source>
</evidence>
<sequence>MSETINITNNEVTVTKVALPAPDGSYDSLNEQITYLLIVTNNGPNTLTNVTISDPIADSGSISPASVATLAPSASARFTLTHSINNSELMALMVTNSATAQAELPNGFSISDTSDDPSDSTNFDANSDGEPDDVTIVILGRPKTVITNRKITHRVKLN</sequence>
<dbReference type="RefSeq" id="WP_013619677.1">
    <property type="nucleotide sequence ID" value="NC_015167.1"/>
</dbReference>
<keyword evidence="4" id="KW-1185">Reference proteome</keyword>
<gene>
    <name evidence="3" type="ordered locus">Celly_0094</name>
</gene>
<evidence type="ECO:0000259" key="2">
    <source>
        <dbReference type="Pfam" id="PF24346"/>
    </source>
</evidence>
<evidence type="ECO:0000313" key="4">
    <source>
        <dbReference type="Proteomes" id="UP000007487"/>
    </source>
</evidence>
<dbReference type="KEGG" id="cly:Celly_0094"/>
<dbReference type="AlphaFoldDB" id="F0RFW9"/>
<feature type="region of interest" description="Disordered" evidence="1">
    <location>
        <begin position="109"/>
        <end position="130"/>
    </location>
</feature>
<dbReference type="Pfam" id="PF24346">
    <property type="entry name" value="DUF7507"/>
    <property type="match status" value="1"/>
</dbReference>